<comment type="caution">
    <text evidence="15">The sequence shown here is derived from an EMBL/GenBank/DDBJ whole genome shotgun (WGS) entry which is preliminary data.</text>
</comment>
<dbReference type="EMBL" id="CADEPI010000312">
    <property type="protein sequence ID" value="CAB3383514.1"/>
    <property type="molecule type" value="Genomic_DNA"/>
</dbReference>
<comment type="similarity">
    <text evidence="4">Belongs to the CCDC181 family.</text>
</comment>
<dbReference type="PANTHER" id="PTHR14320:SF2">
    <property type="entry name" value="COILED-COIL DOMAIN-CONTAINING PROTEIN 181"/>
    <property type="match status" value="1"/>
</dbReference>
<evidence type="ECO:0000256" key="12">
    <source>
        <dbReference type="ARBA" id="ARBA00023273"/>
    </source>
</evidence>
<evidence type="ECO:0000256" key="1">
    <source>
        <dbReference type="ARBA" id="ARBA00002213"/>
    </source>
</evidence>
<dbReference type="GO" id="GO:0005874">
    <property type="term" value="C:microtubule"/>
    <property type="evidence" value="ECO:0007669"/>
    <property type="project" value="UniProtKB-KW"/>
</dbReference>
<dbReference type="Proteomes" id="UP000494165">
    <property type="component" value="Unassembled WGS sequence"/>
</dbReference>
<evidence type="ECO:0000256" key="14">
    <source>
        <dbReference type="SAM" id="MobiDB-lite"/>
    </source>
</evidence>
<reference evidence="15 16" key="1">
    <citation type="submission" date="2020-04" db="EMBL/GenBank/DDBJ databases">
        <authorList>
            <person name="Alioto T."/>
            <person name="Alioto T."/>
            <person name="Gomez Garrido J."/>
        </authorList>
    </citation>
    <scope>NUCLEOTIDE SEQUENCE [LARGE SCALE GENOMIC DNA]</scope>
</reference>
<feature type="compositionally biased region" description="Basic and acidic residues" evidence="14">
    <location>
        <begin position="109"/>
        <end position="118"/>
    </location>
</feature>
<keyword evidence="7" id="KW-0493">Microtubule</keyword>
<evidence type="ECO:0000256" key="6">
    <source>
        <dbReference type="ARBA" id="ARBA00022490"/>
    </source>
</evidence>
<feature type="region of interest" description="Disordered" evidence="14">
    <location>
        <begin position="226"/>
        <end position="247"/>
    </location>
</feature>
<comment type="subcellular location">
    <subcellularLocation>
        <location evidence="2">Cell projection</location>
        <location evidence="2">Cilium</location>
        <location evidence="2">Flagellum</location>
    </subcellularLocation>
    <subcellularLocation>
        <location evidence="3">Cytoplasm</location>
        <location evidence="3">Cytoskeleton</location>
    </subcellularLocation>
</comment>
<keyword evidence="8" id="KW-0282">Flagellum</keyword>
<comment type="function">
    <text evidence="1">Microtubule-binding protein that localizes to the microtubular manchette of elongating spermatids.</text>
</comment>
<dbReference type="AlphaFoldDB" id="A0A8S1DUF0"/>
<evidence type="ECO:0000256" key="7">
    <source>
        <dbReference type="ARBA" id="ARBA00022701"/>
    </source>
</evidence>
<evidence type="ECO:0000256" key="3">
    <source>
        <dbReference type="ARBA" id="ARBA00004245"/>
    </source>
</evidence>
<sequence length="349" mass="40916">MLDEEDFEETPPFQPLYDLAERVKEANLELETLEAPSEKQPRPARVKFKEEVTEFEFWDSEEEWSGEGLLTSTKEEDAAVLISDDEIELLPLEDEVRMGFPHGAELPHEFESDEEAARPRVGPSSVEEEQGVEGEEEGEASPGVRSIAEELGLHLDLRDMDETEDADEVVYLRAARPWTAPSAAGHKHRDACKGRWTCAHLPHYNGLRSEYGLSKEQLDERRRLRRELHEEKKASARRQQREQQERRDENERVFRAWLARKQNEKLFYAGGGRGRVAEEQKVQTLLVEARRREAEQCYREWLRNKRLEKRLVARSRNNNTTRSPIANIPFHYFFFFKDIQFFCFFLSSF</sequence>
<name>A0A8S1DUF0_9INSE</name>
<keyword evidence="9" id="KW-0175">Coiled coil</keyword>
<comment type="subunit">
    <text evidence="13">Homodimer. Interacts with HOOK1. Interacts with HOOK2. Interacts with HOOK3.</text>
</comment>
<keyword evidence="11" id="KW-0206">Cytoskeleton</keyword>
<evidence type="ECO:0000313" key="16">
    <source>
        <dbReference type="Proteomes" id="UP000494165"/>
    </source>
</evidence>
<keyword evidence="10" id="KW-0969">Cilium</keyword>
<gene>
    <name evidence="15" type="ORF">CLODIP_2_CD04862</name>
</gene>
<evidence type="ECO:0000256" key="13">
    <source>
        <dbReference type="ARBA" id="ARBA00047162"/>
    </source>
</evidence>
<evidence type="ECO:0000256" key="4">
    <source>
        <dbReference type="ARBA" id="ARBA00005737"/>
    </source>
</evidence>
<evidence type="ECO:0000313" key="15">
    <source>
        <dbReference type="EMBL" id="CAB3383514.1"/>
    </source>
</evidence>
<keyword evidence="6" id="KW-0963">Cytoplasm</keyword>
<evidence type="ECO:0000256" key="8">
    <source>
        <dbReference type="ARBA" id="ARBA00022846"/>
    </source>
</evidence>
<keyword evidence="12" id="KW-0966">Cell projection</keyword>
<dbReference type="GO" id="GO:0008017">
    <property type="term" value="F:microtubule binding"/>
    <property type="evidence" value="ECO:0007669"/>
    <property type="project" value="InterPro"/>
</dbReference>
<evidence type="ECO:0000256" key="2">
    <source>
        <dbReference type="ARBA" id="ARBA00004230"/>
    </source>
</evidence>
<protein>
    <recommendedName>
        <fullName evidence="5">Coiled-coil domain-containing protein 181</fullName>
    </recommendedName>
</protein>
<feature type="compositionally biased region" description="Acidic residues" evidence="14">
    <location>
        <begin position="126"/>
        <end position="139"/>
    </location>
</feature>
<evidence type="ECO:0000256" key="9">
    <source>
        <dbReference type="ARBA" id="ARBA00023054"/>
    </source>
</evidence>
<feature type="region of interest" description="Disordered" evidence="14">
    <location>
        <begin position="109"/>
        <end position="144"/>
    </location>
</feature>
<dbReference type="GO" id="GO:0031514">
    <property type="term" value="C:motile cilium"/>
    <property type="evidence" value="ECO:0007669"/>
    <property type="project" value="UniProtKB-SubCell"/>
</dbReference>
<organism evidence="15 16">
    <name type="scientific">Cloeon dipterum</name>
    <dbReference type="NCBI Taxonomy" id="197152"/>
    <lineage>
        <taxon>Eukaryota</taxon>
        <taxon>Metazoa</taxon>
        <taxon>Ecdysozoa</taxon>
        <taxon>Arthropoda</taxon>
        <taxon>Hexapoda</taxon>
        <taxon>Insecta</taxon>
        <taxon>Pterygota</taxon>
        <taxon>Palaeoptera</taxon>
        <taxon>Ephemeroptera</taxon>
        <taxon>Pisciforma</taxon>
        <taxon>Baetidae</taxon>
        <taxon>Cloeon</taxon>
    </lineage>
</organism>
<proteinExistence type="inferred from homology"/>
<evidence type="ECO:0000256" key="10">
    <source>
        <dbReference type="ARBA" id="ARBA00023069"/>
    </source>
</evidence>
<dbReference type="PANTHER" id="PTHR14320">
    <property type="entry name" value="COILED-COIL DOMAIN-CONTAINING PROTEIN 181"/>
    <property type="match status" value="1"/>
</dbReference>
<evidence type="ECO:0000256" key="5">
    <source>
        <dbReference type="ARBA" id="ARBA00022306"/>
    </source>
</evidence>
<accession>A0A8S1DUF0</accession>
<evidence type="ECO:0000256" key="11">
    <source>
        <dbReference type="ARBA" id="ARBA00023212"/>
    </source>
</evidence>
<keyword evidence="16" id="KW-1185">Reference proteome</keyword>
<dbReference type="InterPro" id="IPR026687">
    <property type="entry name" value="CCDC181"/>
</dbReference>